<proteinExistence type="predicted"/>
<feature type="signal peptide" evidence="1">
    <location>
        <begin position="1"/>
        <end position="24"/>
    </location>
</feature>
<evidence type="ECO:0000259" key="2">
    <source>
        <dbReference type="PROSITE" id="PS51272"/>
    </source>
</evidence>
<gene>
    <name evidence="3" type="ORF">BHU72_10310</name>
</gene>
<dbReference type="Pfam" id="PF16244">
    <property type="entry name" value="DUF4901"/>
    <property type="match status" value="2"/>
</dbReference>
<feature type="chain" id="PRO_5009180789" description="SLH domain-containing protein" evidence="1">
    <location>
        <begin position="25"/>
        <end position="727"/>
    </location>
</feature>
<feature type="domain" description="SLH" evidence="2">
    <location>
        <begin position="673"/>
        <end position="727"/>
    </location>
</feature>
<dbReference type="InterPro" id="IPR001119">
    <property type="entry name" value="SLH_dom"/>
</dbReference>
<feature type="domain" description="SLH" evidence="2">
    <location>
        <begin position="560"/>
        <end position="622"/>
    </location>
</feature>
<dbReference type="PROSITE" id="PS51272">
    <property type="entry name" value="SLH"/>
    <property type="match status" value="2"/>
</dbReference>
<keyword evidence="1" id="KW-0732">Signal</keyword>
<dbReference type="Pfam" id="PF00395">
    <property type="entry name" value="SLH"/>
    <property type="match status" value="2"/>
</dbReference>
<accession>A0A1E5L901</accession>
<evidence type="ECO:0000313" key="3">
    <source>
        <dbReference type="EMBL" id="OEH86637.1"/>
    </source>
</evidence>
<dbReference type="InterPro" id="IPR032599">
    <property type="entry name" value="YcdB/YcdC_rep_domain"/>
</dbReference>
<evidence type="ECO:0000256" key="1">
    <source>
        <dbReference type="SAM" id="SignalP"/>
    </source>
</evidence>
<dbReference type="OrthoDB" id="2473368at2"/>
<dbReference type="RefSeq" id="WP_069701004.1">
    <property type="nucleotide sequence ID" value="NZ_MJAT01000002.1"/>
</dbReference>
<reference evidence="3 4" key="1">
    <citation type="submission" date="2016-09" db="EMBL/GenBank/DDBJ databases">
        <title>Desulfuribacillus arsenicus sp. nov., an obligately anaerobic, dissimilatory arsenic- and antimonate-reducing bacterium isolated from anoxic sediments.</title>
        <authorList>
            <person name="Abin C.A."/>
            <person name="Hollibaugh J.T."/>
        </authorList>
    </citation>
    <scope>NUCLEOTIDE SEQUENCE [LARGE SCALE GENOMIC DNA]</scope>
    <source>
        <strain evidence="3 4">MLFW-2</strain>
    </source>
</reference>
<name>A0A1E5L901_9FIRM</name>
<dbReference type="EMBL" id="MJAT01000002">
    <property type="protein sequence ID" value="OEH86637.1"/>
    <property type="molecule type" value="Genomic_DNA"/>
</dbReference>
<comment type="caution">
    <text evidence="3">The sequence shown here is derived from an EMBL/GenBank/DDBJ whole genome shotgun (WGS) entry which is preliminary data.</text>
</comment>
<dbReference type="Proteomes" id="UP000095255">
    <property type="component" value="Unassembled WGS sequence"/>
</dbReference>
<organism evidence="3 4">
    <name type="scientific">Desulfuribacillus stibiiarsenatis</name>
    <dbReference type="NCBI Taxonomy" id="1390249"/>
    <lineage>
        <taxon>Bacteria</taxon>
        <taxon>Bacillati</taxon>
        <taxon>Bacillota</taxon>
        <taxon>Desulfuribacillia</taxon>
        <taxon>Desulfuribacillales</taxon>
        <taxon>Desulfuribacillaceae</taxon>
        <taxon>Desulfuribacillus</taxon>
    </lineage>
</organism>
<keyword evidence="4" id="KW-1185">Reference proteome</keyword>
<evidence type="ECO:0000313" key="4">
    <source>
        <dbReference type="Proteomes" id="UP000095255"/>
    </source>
</evidence>
<protein>
    <recommendedName>
        <fullName evidence="2">SLH domain-containing protein</fullName>
    </recommendedName>
</protein>
<dbReference type="AlphaFoldDB" id="A0A1E5L901"/>
<dbReference type="STRING" id="1390249.BHU72_10310"/>
<sequence length="727" mass="84284">MIKKGAISMLAATIVFSGMPNVQAMTLSISEPVVTREIPNTIFAPENAMSAEEALIRVKRLVSIPQEMDAMRSNYYEDLNRKIWSFSWTSSKQYIGELSVQIDVVSGDIINYYIYSEKYPAATSQSYLPKISWEQGRTVASDVIRRFTNKQSHEYVLANKEQFVLQKGAKSHYYTFEQVINGVPVKGQTIGISINADTGELMNYHSQWIPNFPKEEKAMVSKDEALETFKKANGMELAYLLRPYDAMRKEVPRVQLVYRPVKVHEFAVDATTGEMFQQNQYYGYESPQMTKEATRDSRLEDFEKVELEKLANLISQDQALQIAQKITSIPDSLKLTYISMQQNWEFPENRHWDMRWEKNEQDGERHYYESVEIAIHAKTGKLVRYGKYNNQMETEKVDEKDFKVQSEQQAIEIAKAYIALHYPEYLDSLQLRTDAYNKILDAQGKPNNYNLHFQRMVNGIPFDSNYIMVNVQAATGEVQHFNCSWYDIDFPKVENVITKENALNQFLSDNTFELNYNKYYDYKFQTPQSKLVYSFTQLDNMIYDAHTGKALDYQGKEKLDTKKEFKDLTNHWVENDVEFLQKYGLIFVDEDEFKPSQAITQGEFIKMLLKIERPYLAQFSVRDVELYAAERSFILPVQTRQWDDKTTISREDMAQILVQFLNYHEVAALDIFTSNFKDDASIAKDRQGAVAILHGMKIMSGADGMFMPKKLTTRAEAAATIVKLLKR</sequence>